<dbReference type="Gene3D" id="1.10.10.10">
    <property type="entry name" value="Winged helix-like DNA-binding domain superfamily/Winged helix DNA-binding domain"/>
    <property type="match status" value="1"/>
</dbReference>
<dbReference type="PATRIC" id="fig|608538.5.peg.1307"/>
<keyword evidence="7" id="KW-1185">Reference proteome</keyword>
<dbReference type="KEGG" id="hte:Hydth_1281"/>
<dbReference type="PANTHER" id="PTHR43721">
    <property type="entry name" value="ELONGATION FACTOR TU-RELATED"/>
    <property type="match status" value="1"/>
</dbReference>
<dbReference type="Gene3D" id="3.40.50.300">
    <property type="entry name" value="P-loop containing nucleotide triphosphate hydrolases"/>
    <property type="match status" value="1"/>
</dbReference>
<organism evidence="6 7">
    <name type="scientific">Hydrogenobacter thermophilus (strain DSM 6534 / IAM 12695 / TK-6)</name>
    <dbReference type="NCBI Taxonomy" id="608538"/>
    <lineage>
        <taxon>Bacteria</taxon>
        <taxon>Pseudomonadati</taxon>
        <taxon>Aquificota</taxon>
        <taxon>Aquificia</taxon>
        <taxon>Aquificales</taxon>
        <taxon>Aquificaceae</taxon>
        <taxon>Hydrogenobacter</taxon>
    </lineage>
</organism>
<keyword evidence="4" id="KW-0547">Nucleotide-binding</keyword>
<dbReference type="GO" id="GO:0003924">
    <property type="term" value="F:GTPase activity"/>
    <property type="evidence" value="ECO:0007669"/>
    <property type="project" value="InterPro"/>
</dbReference>
<dbReference type="InterPro" id="IPR009000">
    <property type="entry name" value="Transl_B-barrel_sf"/>
</dbReference>
<dbReference type="InterPro" id="IPR004535">
    <property type="entry name" value="Transl_elong_SelB"/>
</dbReference>
<evidence type="ECO:0000313" key="6">
    <source>
        <dbReference type="EMBL" id="BAI69742.1"/>
    </source>
</evidence>
<evidence type="ECO:0000256" key="4">
    <source>
        <dbReference type="ARBA" id="ARBA00023134"/>
    </source>
</evidence>
<dbReference type="PROSITE" id="PS00301">
    <property type="entry name" value="G_TR_1"/>
    <property type="match status" value="1"/>
</dbReference>
<dbReference type="OrthoDB" id="9804504at2"/>
<dbReference type="GO" id="GO:0003723">
    <property type="term" value="F:RNA binding"/>
    <property type="evidence" value="ECO:0007669"/>
    <property type="project" value="InterPro"/>
</dbReference>
<dbReference type="Pfam" id="PF00009">
    <property type="entry name" value="GTP_EFTU"/>
    <property type="match status" value="1"/>
</dbReference>
<dbReference type="eggNOG" id="COG3276">
    <property type="taxonomic scope" value="Bacteria"/>
</dbReference>
<dbReference type="Pfam" id="PF09107">
    <property type="entry name" value="WHD_3rd_SelB"/>
    <property type="match status" value="1"/>
</dbReference>
<dbReference type="InterPro" id="IPR015191">
    <property type="entry name" value="SelB_WHD4"/>
</dbReference>
<dbReference type="GO" id="GO:0005525">
    <property type="term" value="F:GTP binding"/>
    <property type="evidence" value="ECO:0007669"/>
    <property type="project" value="UniProtKB-KW"/>
</dbReference>
<keyword evidence="6" id="KW-0251">Elongation factor</keyword>
<dbReference type="InterPro" id="IPR048638">
    <property type="entry name" value="SelB-like_WHD3"/>
</dbReference>
<dbReference type="InterPro" id="IPR050055">
    <property type="entry name" value="EF-Tu_GTPase"/>
</dbReference>
<dbReference type="NCBIfam" id="TIGR00475">
    <property type="entry name" value="selB"/>
    <property type="match status" value="1"/>
</dbReference>
<name>D3DIU0_HYDTT</name>
<dbReference type="Proteomes" id="UP000002574">
    <property type="component" value="Chromosome"/>
</dbReference>
<dbReference type="NCBIfam" id="TIGR00231">
    <property type="entry name" value="small_GTP"/>
    <property type="match status" value="1"/>
</dbReference>
<protein>
    <submittedName>
        <fullName evidence="6">Selenocysteine-specific translation elongation factor</fullName>
    </submittedName>
</protein>
<dbReference type="STRING" id="608538.HTH_1289"/>
<dbReference type="SUPFAM" id="SSF50447">
    <property type="entry name" value="Translation proteins"/>
    <property type="match status" value="1"/>
</dbReference>
<accession>D3DIU0</accession>
<dbReference type="PROSITE" id="PS51722">
    <property type="entry name" value="G_TR_2"/>
    <property type="match status" value="1"/>
</dbReference>
<dbReference type="RefSeq" id="WP_012963922.1">
    <property type="nucleotide sequence ID" value="NC_013799.1"/>
</dbReference>
<evidence type="ECO:0000256" key="1">
    <source>
        <dbReference type="ARBA" id="ARBA00004496"/>
    </source>
</evidence>
<dbReference type="InterPro" id="IPR036390">
    <property type="entry name" value="WH_DNA-bd_sf"/>
</dbReference>
<dbReference type="GO" id="GO:0001514">
    <property type="term" value="P:selenocysteine incorporation"/>
    <property type="evidence" value="ECO:0007669"/>
    <property type="project" value="InterPro"/>
</dbReference>
<dbReference type="SUPFAM" id="SSF46785">
    <property type="entry name" value="Winged helix' DNA-binding domain"/>
    <property type="match status" value="1"/>
</dbReference>
<dbReference type="InterPro" id="IPR036388">
    <property type="entry name" value="WH-like_DNA-bd_sf"/>
</dbReference>
<feature type="domain" description="Tr-type G" evidence="5">
    <location>
        <begin position="1"/>
        <end position="174"/>
    </location>
</feature>
<comment type="subcellular location">
    <subcellularLocation>
        <location evidence="1">Cytoplasm</location>
    </subcellularLocation>
</comment>
<dbReference type="InterPro" id="IPR005225">
    <property type="entry name" value="Small_GTP-bd"/>
</dbReference>
<dbReference type="Pfam" id="PF21580">
    <property type="entry name" value="SelB_WHD3"/>
    <property type="match status" value="1"/>
</dbReference>
<evidence type="ECO:0000256" key="3">
    <source>
        <dbReference type="ARBA" id="ARBA00022917"/>
    </source>
</evidence>
<dbReference type="KEGG" id="hth:HTH_1289"/>
<evidence type="ECO:0000256" key="2">
    <source>
        <dbReference type="ARBA" id="ARBA00022490"/>
    </source>
</evidence>
<evidence type="ECO:0000259" key="5">
    <source>
        <dbReference type="PROSITE" id="PS51722"/>
    </source>
</evidence>
<dbReference type="InterPro" id="IPR027417">
    <property type="entry name" value="P-loop_NTPase"/>
</dbReference>
<dbReference type="InterPro" id="IPR000795">
    <property type="entry name" value="T_Tr_GTP-bd_dom"/>
</dbReference>
<dbReference type="PANTHER" id="PTHR43721:SF22">
    <property type="entry name" value="ELONGATION FACTOR TU, MITOCHONDRIAL"/>
    <property type="match status" value="1"/>
</dbReference>
<reference evidence="6 7" key="1">
    <citation type="journal article" date="2010" name="J. Bacteriol.">
        <title>Complete genome sequence of the thermophilic, obligately chemolithoautotrophic hydrogen-oxidizing bacterium Hydrogenobacter thermophilus TK-6.</title>
        <authorList>
            <person name="Arai H."/>
            <person name="Kanbe H."/>
            <person name="Ishii M."/>
            <person name="Igarashi Y."/>
        </authorList>
    </citation>
    <scope>NUCLEOTIDE SEQUENCE [LARGE SCALE GENOMIC DNA]</scope>
    <source>
        <strain evidence="7">DSM 6534 / IAM 12695 / TK-6 [Tokyo]</strain>
    </source>
</reference>
<dbReference type="GO" id="GO:0003746">
    <property type="term" value="F:translation elongation factor activity"/>
    <property type="evidence" value="ECO:0007669"/>
    <property type="project" value="UniProtKB-KW"/>
</dbReference>
<sequence length="572" mass="64870">MRYITLATAGHVDHGKTSLIKALTSIDTDRLPEEKERGMSIDIGFAFLDFDGVRVEIIDIPGHERFIRNAIAGLSSVQGVLLVIDASEGPMPQTEEHIKLMKSFGIDHCLVVLTKIDRCEHLLVEIVREETERLLSKEGIKCFGFYPVSSVQKSGLEELKEGIYSYVRNIKEPDCQAFFRMNIDSAFHVKGYGTVLRGSCVAGTVREGDTLSLEPVGLLGRVRKIQNHGRFVKEGRAGERLALNIPEMEAKLVERGFWLVKKDELGKTNVVLVSAEGLKPGKEYIFFFGMRGVLGLLRHVQEDVYLVRLSQKVVCVRGDRGPVLDTSGRHAGSFTVLDPIPKRISKSFIRNHINLLRDDLISYQMLEAGIKGLKIKDISASLGRAVNPQHVAGVRINDRIYSQGILKEVQEKLTEFLEKQGGMVKLAQLKSKLRLEEDVLSYLLKERKDLKIVEDYLLSEKKSKVEELESFKRLMETVKSQIKEEKELVDFKDLLPIAIKKGYIHSLGEFLYIGDTLFKELVEKLRQIGETFSVQQAKERLGLTRKYLIPLLEYMDRKGLTVREGDVRRFIR</sequence>
<evidence type="ECO:0000313" key="7">
    <source>
        <dbReference type="Proteomes" id="UP000002574"/>
    </source>
</evidence>
<dbReference type="AlphaFoldDB" id="D3DIU0"/>
<keyword evidence="2" id="KW-0963">Cytoplasm</keyword>
<gene>
    <name evidence="6" type="primary">selB</name>
    <name evidence="6" type="ordered locus">HTH_1289</name>
</gene>
<proteinExistence type="predicted"/>
<dbReference type="GO" id="GO:0005829">
    <property type="term" value="C:cytosol"/>
    <property type="evidence" value="ECO:0007669"/>
    <property type="project" value="TreeGrafter"/>
</dbReference>
<keyword evidence="3" id="KW-0648">Protein biosynthesis</keyword>
<dbReference type="CDD" id="cd04171">
    <property type="entry name" value="SelB"/>
    <property type="match status" value="1"/>
</dbReference>
<dbReference type="InterPro" id="IPR031157">
    <property type="entry name" value="G_TR_CS"/>
</dbReference>
<dbReference type="Gene3D" id="2.40.30.10">
    <property type="entry name" value="Translation factors"/>
    <property type="match status" value="1"/>
</dbReference>
<dbReference type="SUPFAM" id="SSF52540">
    <property type="entry name" value="P-loop containing nucleoside triphosphate hydrolases"/>
    <property type="match status" value="1"/>
</dbReference>
<dbReference type="EMBL" id="AP011112">
    <property type="protein sequence ID" value="BAI69742.1"/>
    <property type="molecule type" value="Genomic_DNA"/>
</dbReference>
<keyword evidence="4" id="KW-0342">GTP-binding</keyword>